<feature type="transmembrane region" description="Helical" evidence="1">
    <location>
        <begin position="64"/>
        <end position="85"/>
    </location>
</feature>
<evidence type="ECO:0000256" key="1">
    <source>
        <dbReference type="SAM" id="Phobius"/>
    </source>
</evidence>
<gene>
    <name evidence="2" type="ORF">SAMN02927923_01122</name>
</gene>
<dbReference type="Proteomes" id="UP000199569">
    <property type="component" value="Unassembled WGS sequence"/>
</dbReference>
<accession>A0A1G5EVQ5</accession>
<feature type="transmembrane region" description="Helical" evidence="1">
    <location>
        <begin position="134"/>
        <end position="153"/>
    </location>
</feature>
<evidence type="ECO:0008006" key="4">
    <source>
        <dbReference type="Google" id="ProtNLM"/>
    </source>
</evidence>
<keyword evidence="1" id="KW-1133">Transmembrane helix</keyword>
<sequence length="155" mass="16489">MYLDMLAALEASWLGHTGRHSAWLYTIANLLHVLGAAFVVGSIAVFDLKVLAEHGKNAQQVGRYAIPLAAAGVALQIPTGVLLLAVEARALGTNPAFFAKLAFIAIGLVNVALFHARFNINLRAGSLPPEARTYALISLIAWIATLLAGRMIAYL</sequence>
<dbReference type="AlphaFoldDB" id="A0A1G5EVQ5"/>
<reference evidence="2 3" key="1">
    <citation type="submission" date="2016-10" db="EMBL/GenBank/DDBJ databases">
        <authorList>
            <person name="de Groot N.N."/>
        </authorList>
    </citation>
    <scope>NUCLEOTIDE SEQUENCE [LARGE SCALE GENOMIC DNA]</scope>
    <source>
        <strain evidence="2 3">CGMCC 1.7666</strain>
    </source>
</reference>
<keyword evidence="1" id="KW-0812">Transmembrane</keyword>
<protein>
    <recommendedName>
        <fullName evidence="4">DUF2214 domain-containing protein</fullName>
    </recommendedName>
</protein>
<evidence type="ECO:0000313" key="2">
    <source>
        <dbReference type="EMBL" id="SCY31057.1"/>
    </source>
</evidence>
<keyword evidence="1" id="KW-0472">Membrane</keyword>
<feature type="transmembrane region" description="Helical" evidence="1">
    <location>
        <begin position="97"/>
        <end position="114"/>
    </location>
</feature>
<dbReference type="EMBL" id="FMVJ01000003">
    <property type="protein sequence ID" value="SCY31057.1"/>
    <property type="molecule type" value="Genomic_DNA"/>
</dbReference>
<organism evidence="2 3">
    <name type="scientific">Microvirga guangxiensis</name>
    <dbReference type="NCBI Taxonomy" id="549386"/>
    <lineage>
        <taxon>Bacteria</taxon>
        <taxon>Pseudomonadati</taxon>
        <taxon>Pseudomonadota</taxon>
        <taxon>Alphaproteobacteria</taxon>
        <taxon>Hyphomicrobiales</taxon>
        <taxon>Methylobacteriaceae</taxon>
        <taxon>Microvirga</taxon>
    </lineage>
</organism>
<proteinExistence type="predicted"/>
<name>A0A1G5EVQ5_9HYPH</name>
<feature type="transmembrane region" description="Helical" evidence="1">
    <location>
        <begin position="22"/>
        <end position="52"/>
    </location>
</feature>
<keyword evidence="3" id="KW-1185">Reference proteome</keyword>
<evidence type="ECO:0000313" key="3">
    <source>
        <dbReference type="Proteomes" id="UP000199569"/>
    </source>
</evidence>
<dbReference type="STRING" id="549386.SAMN02927923_01122"/>